<evidence type="ECO:0000313" key="7">
    <source>
        <dbReference type="Proteomes" id="UP000319732"/>
    </source>
</evidence>
<dbReference type="InterPro" id="IPR050109">
    <property type="entry name" value="HTH-type_TetR-like_transc_reg"/>
</dbReference>
<dbReference type="AlphaFoldDB" id="A0A545TV44"/>
<evidence type="ECO:0000313" key="6">
    <source>
        <dbReference type="EMBL" id="TQV81031.1"/>
    </source>
</evidence>
<dbReference type="InterPro" id="IPR009057">
    <property type="entry name" value="Homeodomain-like_sf"/>
</dbReference>
<comment type="caution">
    <text evidence="6">The sequence shown here is derived from an EMBL/GenBank/DDBJ whole genome shotgun (WGS) entry which is preliminary data.</text>
</comment>
<dbReference type="PANTHER" id="PTHR30055:SF234">
    <property type="entry name" value="HTH-TYPE TRANSCRIPTIONAL REGULATOR BETI"/>
    <property type="match status" value="1"/>
</dbReference>
<proteinExistence type="predicted"/>
<feature type="domain" description="HTH tetR-type" evidence="5">
    <location>
        <begin position="15"/>
        <end position="75"/>
    </location>
</feature>
<dbReference type="Pfam" id="PF00440">
    <property type="entry name" value="TetR_N"/>
    <property type="match status" value="1"/>
</dbReference>
<dbReference type="InterPro" id="IPR001647">
    <property type="entry name" value="HTH_TetR"/>
</dbReference>
<dbReference type="Proteomes" id="UP000319732">
    <property type="component" value="Unassembled WGS sequence"/>
</dbReference>
<keyword evidence="1" id="KW-0805">Transcription regulation</keyword>
<reference evidence="6 7" key="1">
    <citation type="submission" date="2019-06" db="EMBL/GenBank/DDBJ databases">
        <title>Whole genome sequence for Cellvibrionaceae sp. R142.</title>
        <authorList>
            <person name="Wang G."/>
        </authorList>
    </citation>
    <scope>NUCLEOTIDE SEQUENCE [LARGE SCALE GENOMIC DNA]</scope>
    <source>
        <strain evidence="6 7">R142</strain>
    </source>
</reference>
<evidence type="ECO:0000259" key="5">
    <source>
        <dbReference type="PROSITE" id="PS50977"/>
    </source>
</evidence>
<organism evidence="6 7">
    <name type="scientific">Exilibacterium tricleocarpae</name>
    <dbReference type="NCBI Taxonomy" id="2591008"/>
    <lineage>
        <taxon>Bacteria</taxon>
        <taxon>Pseudomonadati</taxon>
        <taxon>Pseudomonadota</taxon>
        <taxon>Gammaproteobacteria</taxon>
        <taxon>Cellvibrionales</taxon>
        <taxon>Cellvibrionaceae</taxon>
        <taxon>Exilibacterium</taxon>
    </lineage>
</organism>
<feature type="DNA-binding region" description="H-T-H motif" evidence="4">
    <location>
        <begin position="38"/>
        <end position="57"/>
    </location>
</feature>
<evidence type="ECO:0000256" key="2">
    <source>
        <dbReference type="ARBA" id="ARBA00023125"/>
    </source>
</evidence>
<dbReference type="EMBL" id="VHSG01000009">
    <property type="protein sequence ID" value="TQV81031.1"/>
    <property type="molecule type" value="Genomic_DNA"/>
</dbReference>
<sequence length="212" mass="23543">MSKQPAGRPRKESDRQVRDALLTAAIALFSEQGFDKVGIRHIAAKAGVSFGLIRHYFGTKDALIAATTELVLTELKKAYTEILDDIDVSDGQAYIDQLLERAITLLSPNLDLLFYLSRLASLDTDDAHNAFRTYFQIIRQDIDRLEAAGKLRVDANKVWLTFQIIFAQLGPVFLAGPIEAIIGRPAHDPDVLVARNRELASVFKFGFLAKEG</sequence>
<dbReference type="PRINTS" id="PR00455">
    <property type="entry name" value="HTHTETR"/>
</dbReference>
<dbReference type="PROSITE" id="PS50977">
    <property type="entry name" value="HTH_TETR_2"/>
    <property type="match status" value="1"/>
</dbReference>
<dbReference type="OrthoDB" id="9798857at2"/>
<keyword evidence="7" id="KW-1185">Reference proteome</keyword>
<dbReference type="PANTHER" id="PTHR30055">
    <property type="entry name" value="HTH-TYPE TRANSCRIPTIONAL REGULATOR RUTR"/>
    <property type="match status" value="1"/>
</dbReference>
<dbReference type="SUPFAM" id="SSF46689">
    <property type="entry name" value="Homeodomain-like"/>
    <property type="match status" value="1"/>
</dbReference>
<accession>A0A545TV44</accession>
<dbReference type="RefSeq" id="WP_142904083.1">
    <property type="nucleotide sequence ID" value="NZ_ML660091.1"/>
</dbReference>
<dbReference type="Gene3D" id="1.10.357.10">
    <property type="entry name" value="Tetracycline Repressor, domain 2"/>
    <property type="match status" value="1"/>
</dbReference>
<name>A0A545TV44_9GAMM</name>
<dbReference type="GO" id="GO:0003700">
    <property type="term" value="F:DNA-binding transcription factor activity"/>
    <property type="evidence" value="ECO:0007669"/>
    <property type="project" value="TreeGrafter"/>
</dbReference>
<protein>
    <submittedName>
        <fullName evidence="6">TetR/AcrR family transcriptional regulator</fullName>
    </submittedName>
</protein>
<gene>
    <name evidence="6" type="ORF">FKG94_10065</name>
</gene>
<keyword evidence="2 4" id="KW-0238">DNA-binding</keyword>
<evidence type="ECO:0000256" key="4">
    <source>
        <dbReference type="PROSITE-ProRule" id="PRU00335"/>
    </source>
</evidence>
<evidence type="ECO:0000256" key="3">
    <source>
        <dbReference type="ARBA" id="ARBA00023163"/>
    </source>
</evidence>
<keyword evidence="3" id="KW-0804">Transcription</keyword>
<evidence type="ECO:0000256" key="1">
    <source>
        <dbReference type="ARBA" id="ARBA00023015"/>
    </source>
</evidence>
<dbReference type="GO" id="GO:0000976">
    <property type="term" value="F:transcription cis-regulatory region binding"/>
    <property type="evidence" value="ECO:0007669"/>
    <property type="project" value="TreeGrafter"/>
</dbReference>